<dbReference type="Proteomes" id="UP001152607">
    <property type="component" value="Unassembled WGS sequence"/>
</dbReference>
<comment type="caution">
    <text evidence="2">The sequence shown here is derived from an EMBL/GenBank/DDBJ whole genome shotgun (WGS) entry which is preliminary data.</text>
</comment>
<reference evidence="2" key="1">
    <citation type="submission" date="2023-01" db="EMBL/GenBank/DDBJ databases">
        <authorList>
            <person name="Van Ghelder C."/>
            <person name="Rancurel C."/>
        </authorList>
    </citation>
    <scope>NUCLEOTIDE SEQUENCE</scope>
    <source>
        <strain evidence="2">CNCM I-4278</strain>
    </source>
</reference>
<feature type="transmembrane region" description="Helical" evidence="1">
    <location>
        <begin position="29"/>
        <end position="51"/>
    </location>
</feature>
<keyword evidence="1" id="KW-0812">Transmembrane</keyword>
<evidence type="ECO:0000313" key="2">
    <source>
        <dbReference type="EMBL" id="CAI6332078.1"/>
    </source>
</evidence>
<name>A0A9W4XHG2_9PLEO</name>
<proteinExistence type="predicted"/>
<organism evidence="2 3">
    <name type="scientific">Periconia digitata</name>
    <dbReference type="NCBI Taxonomy" id="1303443"/>
    <lineage>
        <taxon>Eukaryota</taxon>
        <taxon>Fungi</taxon>
        <taxon>Dikarya</taxon>
        <taxon>Ascomycota</taxon>
        <taxon>Pezizomycotina</taxon>
        <taxon>Dothideomycetes</taxon>
        <taxon>Pleosporomycetidae</taxon>
        <taxon>Pleosporales</taxon>
        <taxon>Massarineae</taxon>
        <taxon>Periconiaceae</taxon>
        <taxon>Periconia</taxon>
    </lineage>
</organism>
<dbReference type="EMBL" id="CAOQHR010000003">
    <property type="protein sequence ID" value="CAI6332078.1"/>
    <property type="molecule type" value="Genomic_DNA"/>
</dbReference>
<keyword evidence="1" id="KW-1133">Transmembrane helix</keyword>
<protein>
    <submittedName>
        <fullName evidence="2">Uncharacterized protein</fullName>
    </submittedName>
</protein>
<keyword evidence="3" id="KW-1185">Reference proteome</keyword>
<sequence>MPSFKTNSSLPIIIHLPGENPAETSLQNLLIGITTVILAVASLTVAILQLLRRTRE</sequence>
<keyword evidence="1" id="KW-0472">Membrane</keyword>
<evidence type="ECO:0000313" key="3">
    <source>
        <dbReference type="Proteomes" id="UP001152607"/>
    </source>
</evidence>
<accession>A0A9W4XHG2</accession>
<evidence type="ECO:0000256" key="1">
    <source>
        <dbReference type="SAM" id="Phobius"/>
    </source>
</evidence>
<gene>
    <name evidence="2" type="ORF">PDIGIT_LOCUS5107</name>
</gene>
<dbReference type="AlphaFoldDB" id="A0A9W4XHG2"/>